<dbReference type="InterPro" id="IPR018633">
    <property type="entry name" value="DUF2357"/>
</dbReference>
<dbReference type="RefSeq" id="WP_050151491.1">
    <property type="nucleotide sequence ID" value="NZ_CP104006.1"/>
</dbReference>
<organism evidence="2 3">
    <name type="scientific">Yersinia alsatica</name>
    <dbReference type="NCBI Taxonomy" id="2890317"/>
    <lineage>
        <taxon>Bacteria</taxon>
        <taxon>Pseudomonadati</taxon>
        <taxon>Pseudomonadota</taxon>
        <taxon>Gammaproteobacteria</taxon>
        <taxon>Enterobacterales</taxon>
        <taxon>Yersiniaceae</taxon>
        <taxon>Yersinia</taxon>
    </lineage>
</organism>
<name>A0ABY5UMV3_9GAMM</name>
<protein>
    <submittedName>
        <fullName evidence="2">Restriction endonuclease-like protein</fullName>
    </submittedName>
</protein>
<evidence type="ECO:0000313" key="2">
    <source>
        <dbReference type="EMBL" id="UWM44754.1"/>
    </source>
</evidence>
<dbReference type="GeneID" id="75142175"/>
<keyword evidence="3" id="KW-1185">Reference proteome</keyword>
<accession>A0ABY5UMV3</accession>
<dbReference type="Pfam" id="PF09823">
    <property type="entry name" value="DUF2357"/>
    <property type="match status" value="1"/>
</dbReference>
<feature type="domain" description="DUF2357" evidence="1">
    <location>
        <begin position="139"/>
        <end position="279"/>
    </location>
</feature>
<gene>
    <name evidence="2" type="ORF">N0H69_19210</name>
</gene>
<proteinExistence type="predicted"/>
<dbReference type="Proteomes" id="UP001057860">
    <property type="component" value="Chromosome"/>
</dbReference>
<dbReference type="EMBL" id="CP104006">
    <property type="protein sequence ID" value="UWM44754.1"/>
    <property type="molecule type" value="Genomic_DNA"/>
</dbReference>
<dbReference type="Pfam" id="PF04411">
    <property type="entry name" value="PDDEXK_7"/>
    <property type="match status" value="1"/>
</dbReference>
<evidence type="ECO:0000259" key="1">
    <source>
        <dbReference type="Pfam" id="PF09823"/>
    </source>
</evidence>
<dbReference type="InterPro" id="IPR007505">
    <property type="entry name" value="PDDEXK_7"/>
</dbReference>
<evidence type="ECO:0000313" key="3">
    <source>
        <dbReference type="Proteomes" id="UP001057860"/>
    </source>
</evidence>
<reference evidence="2" key="1">
    <citation type="submission" date="2022-08" db="EMBL/GenBank/DDBJ databases">
        <authorList>
            <person name="Bogun A."/>
            <person name="Kislichkina A."/>
            <person name="Solomentsev V."/>
            <person name="Skryabin Y."/>
            <person name="Sizova A."/>
            <person name="Platonov M."/>
            <person name="Dentovskaya S."/>
        </authorList>
    </citation>
    <scope>NUCLEOTIDE SEQUENCE</scope>
    <source>
        <strain evidence="2">SCPM-O-B-7604</strain>
    </source>
</reference>
<sequence>MKLRVWLEENINSDHCAMLDQANQPVTGFSELRRYLIECPQELQNAQLYADDACLQKISGYWIWHPNFYAGEVDLELVLDDRGTTVSWRVDVSNDPLKSGKEAWQQFLQDIIAFDSLRIAGSEPAQHQLGGMSRYAGVWLRYARIKQFFPRYEQGLNAVLHHPVYGYQQQTKQYPLGRLKQITPSVVQQLVRYADLLTGSSAESRCSDNDINQLQVRATHSDITWDTPANRQLKYQLQLIDRRVTQVLTTLKNIQKANVKEISDTRTNINDRLERRIDYLIAAKKQLRYTVEQMPFFAADPKQSNGLDFDAIAGHPHYQLTWRMGVRLLREGISGLSRDENHYLIPSWDVYEAWCFVALAEGLKRKLPDIKWKLSQYAGRLTFRAKHNGQSIKLHSQKSFPALLKRPSINDDMPHSISSMRRPDLILEITTSGTTQFICLDSKYTSRGKRILEEMASAHIYHDSLRLQQKRPVLSLLLVPRNQELERLECESWWQQHQTGCFTLNNSESASVLLDRLWKYLIPDNVHSLATLAS</sequence>